<dbReference type="RefSeq" id="XP_024585625.1">
    <property type="nucleotide sequence ID" value="XM_024720425.1"/>
</dbReference>
<feature type="chain" id="PRO_5006059151" description="RxLR-like protein" evidence="1">
    <location>
        <begin position="27"/>
        <end position="469"/>
    </location>
</feature>
<dbReference type="GeneID" id="36402083"/>
<dbReference type="OMA" id="WKESSTV"/>
<evidence type="ECO:0000313" key="3">
    <source>
        <dbReference type="Proteomes" id="UP000054928"/>
    </source>
</evidence>
<keyword evidence="1" id="KW-0732">Signal</keyword>
<protein>
    <recommendedName>
        <fullName evidence="4">RxLR-like protein</fullName>
    </recommendedName>
</protein>
<dbReference type="Proteomes" id="UP000054928">
    <property type="component" value="Unassembled WGS sequence"/>
</dbReference>
<name>A0A0P1B3F4_PLAHL</name>
<evidence type="ECO:0008006" key="4">
    <source>
        <dbReference type="Google" id="ProtNLM"/>
    </source>
</evidence>
<keyword evidence="3" id="KW-1185">Reference proteome</keyword>
<evidence type="ECO:0000313" key="2">
    <source>
        <dbReference type="EMBL" id="CEG49256.1"/>
    </source>
</evidence>
<dbReference type="AlphaFoldDB" id="A0A0P1B3F4"/>
<proteinExistence type="predicted"/>
<reference evidence="3" key="1">
    <citation type="submission" date="2014-09" db="EMBL/GenBank/DDBJ databases">
        <authorList>
            <person name="Sharma Rahul"/>
            <person name="Thines Marco"/>
        </authorList>
    </citation>
    <scope>NUCLEOTIDE SEQUENCE [LARGE SCALE GENOMIC DNA]</scope>
</reference>
<dbReference type="STRING" id="4781.A0A0P1B3F4"/>
<feature type="signal peptide" evidence="1">
    <location>
        <begin position="1"/>
        <end position="26"/>
    </location>
</feature>
<dbReference type="EMBL" id="CCYD01003042">
    <property type="protein sequence ID" value="CEG49256.1"/>
    <property type="molecule type" value="Genomic_DNA"/>
</dbReference>
<organism evidence="2 3">
    <name type="scientific">Plasmopara halstedii</name>
    <name type="common">Downy mildew of sunflower</name>
    <dbReference type="NCBI Taxonomy" id="4781"/>
    <lineage>
        <taxon>Eukaryota</taxon>
        <taxon>Sar</taxon>
        <taxon>Stramenopiles</taxon>
        <taxon>Oomycota</taxon>
        <taxon>Peronosporomycetes</taxon>
        <taxon>Peronosporales</taxon>
        <taxon>Peronosporaceae</taxon>
        <taxon>Plasmopara</taxon>
    </lineage>
</organism>
<evidence type="ECO:0000256" key="1">
    <source>
        <dbReference type="SAM" id="SignalP"/>
    </source>
</evidence>
<accession>A0A0P1B3F4</accession>
<dbReference type="OrthoDB" id="110891at2759"/>
<sequence>MKHMRLLNCFILLSTFALLSFYDTEAVEVLASNAAGDETYQNSRRLLSTTATHDPNLQKVATVLGSAESAEGKLKPIASRIWNRIKNIELGQKIKKMKLKKNLKATWLFFMSIFTDSSLLRLLLPSVYLKYAGDKSAAIQSLFKQYDVGSVTSNVFASSQFKKWFAVISKAYKSDPQKGYVEILKALITKFGRMEIYMYLAEASNVPSMREIGKVLDVALIKDWIRMDVRFLLSKQDFQEWFFFRSKEGRVAAIELLLLKMKESGNANRLDTMLESAKIKGREDDMLIARIVRLVHLKSAGLSDVELFEKSGLDNLELTVLLTTEELFDWYDLVKMKGGDPVKILLPKLLQESSEEDVALLLAILAKLYDHPLTKTTLNALLSMWKESSTVSQVANHLHIIDFRANLFESEEMYVFDSYMQLCHGDDRYNSMDQELRRQFGDDFDKMLVEGVKSGNVIAKNLYEHTKSV</sequence>